<dbReference type="InParanoid" id="A0A2T3AN34"/>
<feature type="domain" description="Anaphase-promoting complex subunit 4-like WD40" evidence="6">
    <location>
        <begin position="29"/>
        <end position="120"/>
    </location>
</feature>
<keyword evidence="2" id="KW-0132">Cell division</keyword>
<dbReference type="PANTHER" id="PTHR13260:SF0">
    <property type="entry name" value="ANAPHASE-PROMOTING COMPLEX SUBUNIT 4"/>
    <property type="match status" value="1"/>
</dbReference>
<dbReference type="Pfam" id="PF12896">
    <property type="entry name" value="ANAPC4"/>
    <property type="match status" value="1"/>
</dbReference>
<organism evidence="8 9">
    <name type="scientific">Coniella lustricola</name>
    <dbReference type="NCBI Taxonomy" id="2025994"/>
    <lineage>
        <taxon>Eukaryota</taxon>
        <taxon>Fungi</taxon>
        <taxon>Dikarya</taxon>
        <taxon>Ascomycota</taxon>
        <taxon>Pezizomycotina</taxon>
        <taxon>Sordariomycetes</taxon>
        <taxon>Sordariomycetidae</taxon>
        <taxon>Diaporthales</taxon>
        <taxon>Schizoparmaceae</taxon>
        <taxon>Coniella</taxon>
    </lineage>
</organism>
<sequence>MSAEERLKLKQLSQSTFPSPVAFSLLAASPTLDLVATITNGNTLAIRRARGELVSSSTEKGKSVQALCWKSDGQLLAVGWDDGTVRLLGVENTKVVHRINTSPGDGATAASQIVHVAWARNLARKRYHNLSSRSLQGLEDLDTNVADASLTNESHLPDLPHALTFLEIDDSLPKISPLPVSGGTGDDIFAFSTVAALESMFPPLKLEDSGVVDVMVVGIKGGQVHLSIYDSFAIGSFYIPVTVRHGDVEQWAKMDRSRDMVLHASHSNVSTHCLLIGPNGNIDMQVLYIVPMDLRFVSHSPFDLSLLASKTTTLQKLLRYLKQTRIHIVNEWSSTRELPSRFLNLVQQDLRKGKSGPTDIVQALYHTVLTGHVHQPVKEWLVESIGDRGHKRWEKAVILGLESLRNLIHENMLPALERITLILSRLFGIAGFHEQDDHIGFTSTDITRLVDVSAALNLLCHKILLIVVEELDLFRMFSSWLRITMDRVSSSNVSDEMMEKEALLDSTKTLRYIEKFLIDSPMALYLAQIPKNARDTEWKSMQDCRRVLDEVDQQLRNEESGKPYRQALPQMEFLVDLLTERAESVFENIAEAEKRNVRFGTAATFELRRADGERETIKLLDGKLCSDPVSKNNESTAHMFTAAVSMESPCTLWLGKSQLNIVNGVSEIQPTQVVSVDLLTRSGGPILDLKFLDEQQLLLLCRSEGRPPHLLVIPFTIQDTNVEYQTLSFPDDLSDFEPVRMEVREANNSRGEVPDRVCLIASDGLRYKVYAFSADRAELQGS</sequence>
<keyword evidence="5" id="KW-0131">Cell cycle</keyword>
<evidence type="ECO:0000313" key="9">
    <source>
        <dbReference type="Proteomes" id="UP000241462"/>
    </source>
</evidence>
<dbReference type="EMBL" id="KZ678373">
    <property type="protein sequence ID" value="PSS03857.1"/>
    <property type="molecule type" value="Genomic_DNA"/>
</dbReference>
<keyword evidence="3" id="KW-0498">Mitosis</keyword>
<evidence type="ECO:0000256" key="3">
    <source>
        <dbReference type="ARBA" id="ARBA00022776"/>
    </source>
</evidence>
<proteinExistence type="predicted"/>
<dbReference type="PANTHER" id="PTHR13260">
    <property type="entry name" value="ANAPHASE PROMOTING COMPLEX SUBUNIT 4 APC4"/>
    <property type="match status" value="1"/>
</dbReference>
<name>A0A2T3AN34_9PEZI</name>
<reference evidence="8 9" key="1">
    <citation type="journal article" date="2018" name="Mycol. Prog.">
        <title>Coniella lustricola, a new species from submerged detritus.</title>
        <authorList>
            <person name="Raudabaugh D.B."/>
            <person name="Iturriaga T."/>
            <person name="Carver A."/>
            <person name="Mondo S."/>
            <person name="Pangilinan J."/>
            <person name="Lipzen A."/>
            <person name="He G."/>
            <person name="Amirebrahimi M."/>
            <person name="Grigoriev I.V."/>
            <person name="Miller A.N."/>
        </authorList>
    </citation>
    <scope>NUCLEOTIDE SEQUENCE [LARGE SCALE GENOMIC DNA]</scope>
    <source>
        <strain evidence="8 9">B22-T-1</strain>
    </source>
</reference>
<dbReference type="STRING" id="2025994.A0A2T3AN34"/>
<dbReference type="GO" id="GO:0070979">
    <property type="term" value="P:protein K11-linked ubiquitination"/>
    <property type="evidence" value="ECO:0007669"/>
    <property type="project" value="TreeGrafter"/>
</dbReference>
<evidence type="ECO:0000256" key="5">
    <source>
        <dbReference type="ARBA" id="ARBA00023306"/>
    </source>
</evidence>
<evidence type="ECO:0000256" key="1">
    <source>
        <dbReference type="ARBA" id="ARBA00016067"/>
    </source>
</evidence>
<dbReference type="InterPro" id="IPR024790">
    <property type="entry name" value="APC4_long_dom"/>
</dbReference>
<dbReference type="Gene3D" id="2.130.10.10">
    <property type="entry name" value="YVTN repeat-like/Quinoprotein amine dehydrogenase"/>
    <property type="match status" value="1"/>
</dbReference>
<evidence type="ECO:0000259" key="6">
    <source>
        <dbReference type="Pfam" id="PF12894"/>
    </source>
</evidence>
<dbReference type="Pfam" id="PF12894">
    <property type="entry name" value="ANAPC4_WD40"/>
    <property type="match status" value="1"/>
</dbReference>
<evidence type="ECO:0000313" key="8">
    <source>
        <dbReference type="EMBL" id="PSS03857.1"/>
    </source>
</evidence>
<dbReference type="InterPro" id="IPR015943">
    <property type="entry name" value="WD40/YVTN_repeat-like_dom_sf"/>
</dbReference>
<dbReference type="OrthoDB" id="2110451at2759"/>
<evidence type="ECO:0000256" key="2">
    <source>
        <dbReference type="ARBA" id="ARBA00022618"/>
    </source>
</evidence>
<dbReference type="InterPro" id="IPR024977">
    <property type="entry name" value="Apc4-like_WD40_dom"/>
</dbReference>
<evidence type="ECO:0000259" key="7">
    <source>
        <dbReference type="Pfam" id="PF12896"/>
    </source>
</evidence>
<dbReference type="AlphaFoldDB" id="A0A2T3AN34"/>
<dbReference type="InterPro" id="IPR024789">
    <property type="entry name" value="APC4"/>
</dbReference>
<dbReference type="GO" id="GO:0051301">
    <property type="term" value="P:cell division"/>
    <property type="evidence" value="ECO:0007669"/>
    <property type="project" value="UniProtKB-KW"/>
</dbReference>
<keyword evidence="9" id="KW-1185">Reference proteome</keyword>
<protein>
    <recommendedName>
        <fullName evidence="1">Anaphase-promoting complex subunit 4</fullName>
    </recommendedName>
</protein>
<dbReference type="Proteomes" id="UP000241462">
    <property type="component" value="Unassembled WGS sequence"/>
</dbReference>
<dbReference type="GO" id="GO:0034399">
    <property type="term" value="C:nuclear periphery"/>
    <property type="evidence" value="ECO:0007669"/>
    <property type="project" value="TreeGrafter"/>
</dbReference>
<dbReference type="GO" id="GO:0031145">
    <property type="term" value="P:anaphase-promoting complex-dependent catabolic process"/>
    <property type="evidence" value="ECO:0007669"/>
    <property type="project" value="InterPro"/>
</dbReference>
<keyword evidence="4" id="KW-0833">Ubl conjugation pathway</keyword>
<dbReference type="GO" id="GO:0005680">
    <property type="term" value="C:anaphase-promoting complex"/>
    <property type="evidence" value="ECO:0007669"/>
    <property type="project" value="InterPro"/>
</dbReference>
<evidence type="ECO:0000256" key="4">
    <source>
        <dbReference type="ARBA" id="ARBA00022786"/>
    </source>
</evidence>
<dbReference type="InterPro" id="IPR011047">
    <property type="entry name" value="Quinoprotein_ADH-like_sf"/>
</dbReference>
<feature type="domain" description="Anaphase-promoting complex subunit 4 long" evidence="7">
    <location>
        <begin position="289"/>
        <end position="490"/>
    </location>
</feature>
<accession>A0A2T3AN34</accession>
<dbReference type="SUPFAM" id="SSF50998">
    <property type="entry name" value="Quinoprotein alcohol dehydrogenase-like"/>
    <property type="match status" value="1"/>
</dbReference>
<gene>
    <name evidence="8" type="ORF">BD289DRAFT_478338</name>
</gene>